<keyword evidence="1" id="KW-0472">Membrane</keyword>
<dbReference type="EMBL" id="HF582854">
    <property type="protein sequence ID" value="CCQ37840.1"/>
    <property type="molecule type" value="Genomic_DNA"/>
</dbReference>
<protein>
    <submittedName>
        <fullName evidence="2">DUF389 family protein</fullName>
    </submittedName>
</protein>
<dbReference type="AlphaFoldDB" id="M1Y5J3"/>
<dbReference type="STRING" id="268739.Nmlp_3726"/>
<evidence type="ECO:0000313" key="2">
    <source>
        <dbReference type="EMBL" id="CCQ37840.1"/>
    </source>
</evidence>
<accession>M1Y5J3</accession>
<keyword evidence="3" id="KW-1185">Reference proteome</keyword>
<feature type="transmembrane region" description="Helical" evidence="1">
    <location>
        <begin position="273"/>
        <end position="298"/>
    </location>
</feature>
<dbReference type="RefSeq" id="WP_015410567.1">
    <property type="nucleotide sequence ID" value="NC_020388.1"/>
</dbReference>
<dbReference type="KEGG" id="nmo:Nmlp_3726"/>
<keyword evidence="1" id="KW-1133">Transmembrane helix</keyword>
<dbReference type="PANTHER" id="PTHR20992:SF9">
    <property type="entry name" value="AT15442P-RELATED"/>
    <property type="match status" value="1"/>
</dbReference>
<organism evidence="2 3">
    <name type="scientific">Natronomonas moolapensis (strain DSM 18674 / CECT 7526 / JCM 14361 / 8.8.11)</name>
    <dbReference type="NCBI Taxonomy" id="268739"/>
    <lineage>
        <taxon>Archaea</taxon>
        <taxon>Methanobacteriati</taxon>
        <taxon>Methanobacteriota</taxon>
        <taxon>Stenosarchaea group</taxon>
        <taxon>Halobacteria</taxon>
        <taxon>Halobacteriales</taxon>
        <taxon>Natronomonadaceae</taxon>
        <taxon>Natronomonas</taxon>
    </lineage>
</organism>
<dbReference type="HOGENOM" id="CLU_050976_1_1_2"/>
<dbReference type="OrthoDB" id="3266at2157"/>
<feature type="transmembrane region" description="Helical" evidence="1">
    <location>
        <begin position="111"/>
        <end position="135"/>
    </location>
</feature>
<dbReference type="eggNOG" id="arCOG02264">
    <property type="taxonomic scope" value="Archaea"/>
</dbReference>
<feature type="transmembrane region" description="Helical" evidence="1">
    <location>
        <begin position="141"/>
        <end position="163"/>
    </location>
</feature>
<dbReference type="Proteomes" id="UP000011867">
    <property type="component" value="Chromosome"/>
</dbReference>
<feature type="transmembrane region" description="Helical" evidence="1">
    <location>
        <begin position="244"/>
        <end position="267"/>
    </location>
</feature>
<dbReference type="NCBIfam" id="TIGR00341">
    <property type="entry name" value="TIGR00341 family protein"/>
    <property type="match status" value="1"/>
</dbReference>
<sequence>MRLVQVTIPTGKRETVLSILDDEGIDYVVTDESSGREYTAVAYFPLPTNAVEPILETLREAGLEREAYTVVLKAETVESERFEALAESYAETGDSEERIARQELESRAEELASALPAYVVMTAVSAVIATAGLLLDSPATVVGSMVIAPLIGPAMAAAVGSVIDDGELFRRGVGLQLFGVALAVVSSTLFAAFVQATNLVPPGLDPLSLSEIEERLAPSVLSLAVALGAGVAGAVSLMTGVSTALVGVMIAVALIPPAATVGIGIAYGEPALAVGSAVLVAVNVLSINLAALVVLWYAGYRPGQFFKHDRARIATLKRIGVLVAAIALLSVFLGGVTYDSYRMANTEQDIRDGVATELEEPAYSGYELVDLEIETETERLLFHRPTAVVGTVAAPPGETRGELAEGVRTRLAAEHGIEVDVRILYVEIERSSDRSLSPERRVGQTPV</sequence>
<evidence type="ECO:0000313" key="3">
    <source>
        <dbReference type="Proteomes" id="UP000011867"/>
    </source>
</evidence>
<evidence type="ECO:0000256" key="1">
    <source>
        <dbReference type="SAM" id="Phobius"/>
    </source>
</evidence>
<reference evidence="2 3" key="1">
    <citation type="journal article" date="2013" name="Genome Announc.">
        <title>Genome of the haloarchaeon Natronomonas moolapensis, a neutrophilic member of a previously haloalkaliphilic genus.</title>
        <authorList>
            <person name="Dyall-Smith M.L."/>
            <person name="Pfeiffer F."/>
            <person name="Oberwinkler T."/>
            <person name="Klee K."/>
            <person name="Rampp M."/>
            <person name="Palm P."/>
            <person name="Gross K."/>
            <person name="Schuster S.C."/>
            <person name="Oesterhelt D."/>
        </authorList>
    </citation>
    <scope>NUCLEOTIDE SEQUENCE [LARGE SCALE GENOMIC DNA]</scope>
    <source>
        <strain evidence="3">DSM 18674 / JCM 14361 / 8.8.11</strain>
    </source>
</reference>
<dbReference type="PANTHER" id="PTHR20992">
    <property type="entry name" value="AT15442P-RELATED"/>
    <property type="match status" value="1"/>
</dbReference>
<feature type="transmembrane region" description="Helical" evidence="1">
    <location>
        <begin position="175"/>
        <end position="196"/>
    </location>
</feature>
<keyword evidence="1" id="KW-0812">Transmembrane</keyword>
<proteinExistence type="predicted"/>
<dbReference type="GeneID" id="14652491"/>
<feature type="transmembrane region" description="Helical" evidence="1">
    <location>
        <begin position="319"/>
        <end position="338"/>
    </location>
</feature>
<feature type="transmembrane region" description="Helical" evidence="1">
    <location>
        <begin position="216"/>
        <end position="237"/>
    </location>
</feature>
<dbReference type="InterPro" id="IPR005240">
    <property type="entry name" value="DUF389"/>
</dbReference>
<name>M1Y5J3_NATM8</name>
<dbReference type="Pfam" id="PF04087">
    <property type="entry name" value="DUF389"/>
    <property type="match status" value="1"/>
</dbReference>
<gene>
    <name evidence="2" type="ordered locus">Nmlp_3726</name>
</gene>